<gene>
    <name evidence="1" type="ORF">GJV26_16980</name>
</gene>
<evidence type="ECO:0008006" key="3">
    <source>
        <dbReference type="Google" id="ProtNLM"/>
    </source>
</evidence>
<keyword evidence="2" id="KW-1185">Reference proteome</keyword>
<protein>
    <recommendedName>
        <fullName evidence="3">TubC N-terminal docking domain-containing protein</fullName>
    </recommendedName>
</protein>
<dbReference type="AlphaFoldDB" id="A0A6I3XNE2"/>
<dbReference type="RefSeq" id="WP_155709867.1">
    <property type="nucleotide sequence ID" value="NZ_BMWU01000002.1"/>
</dbReference>
<evidence type="ECO:0000313" key="2">
    <source>
        <dbReference type="Proteomes" id="UP000431684"/>
    </source>
</evidence>
<comment type="caution">
    <text evidence="1">The sequence shown here is derived from an EMBL/GenBank/DDBJ whole genome shotgun (WGS) entry which is preliminary data.</text>
</comment>
<proteinExistence type="predicted"/>
<dbReference type="EMBL" id="WNWM01000002">
    <property type="protein sequence ID" value="MUI14138.1"/>
    <property type="molecule type" value="Genomic_DNA"/>
</dbReference>
<evidence type="ECO:0000313" key="1">
    <source>
        <dbReference type="EMBL" id="MUI14138.1"/>
    </source>
</evidence>
<name>A0A6I3XNE2_9BURK</name>
<reference evidence="1 2" key="1">
    <citation type="submission" date="2019-11" db="EMBL/GenBank/DDBJ databases">
        <title>Draft Genome Sequences of Six Type Strains of the Genus Massilia.</title>
        <authorList>
            <person name="Miess H."/>
            <person name="Frediansyah A."/>
            <person name="Goeker M."/>
            <person name="Gross H."/>
        </authorList>
    </citation>
    <scope>NUCLEOTIDE SEQUENCE [LARGE SCALE GENOMIC DNA]</scope>
    <source>
        <strain evidence="1 2">DSM 17513</strain>
    </source>
</reference>
<accession>A0A6I3XNE2</accession>
<organism evidence="1 2">
    <name type="scientific">Pseudoduganella dura</name>
    <dbReference type="NCBI Taxonomy" id="321982"/>
    <lineage>
        <taxon>Bacteria</taxon>
        <taxon>Pseudomonadati</taxon>
        <taxon>Pseudomonadota</taxon>
        <taxon>Betaproteobacteria</taxon>
        <taxon>Burkholderiales</taxon>
        <taxon>Oxalobacteraceae</taxon>
        <taxon>Telluria group</taxon>
        <taxon>Pseudoduganella</taxon>
    </lineage>
</organism>
<sequence>MSVETVIEQCRADGLAISADGGQLVVTGAPQTVDTWRPVLKDHKNELLAYLASDRAQLFAARVMVFQQHGLPQHAAEPIARRLAIRDAQQHERRICLECANLYGSVKAWRCGNRSKATIAGPALPADLVDLLHRCRGFSLSPHLT</sequence>
<dbReference type="OrthoDB" id="8781732at2"/>
<dbReference type="Proteomes" id="UP000431684">
    <property type="component" value="Unassembled WGS sequence"/>
</dbReference>